<keyword evidence="5" id="KW-0862">Zinc</keyword>
<dbReference type="OrthoDB" id="9773738at2"/>
<dbReference type="Pfam" id="PF00753">
    <property type="entry name" value="Lactamase_B"/>
    <property type="match status" value="1"/>
</dbReference>
<evidence type="ECO:0000259" key="6">
    <source>
        <dbReference type="SMART" id="SM00849"/>
    </source>
</evidence>
<dbReference type="InterPro" id="IPR051013">
    <property type="entry name" value="MBL_superfamily_lactonases"/>
</dbReference>
<accession>A0A5C8PGM6</accession>
<keyword evidence="4" id="KW-0378">Hydrolase</keyword>
<evidence type="ECO:0000256" key="2">
    <source>
        <dbReference type="ARBA" id="ARBA00007749"/>
    </source>
</evidence>
<dbReference type="GO" id="GO:0046872">
    <property type="term" value="F:metal ion binding"/>
    <property type="evidence" value="ECO:0007669"/>
    <property type="project" value="UniProtKB-KW"/>
</dbReference>
<gene>
    <name evidence="7" type="ORF">FHP25_23465</name>
</gene>
<dbReference type="InterPro" id="IPR036866">
    <property type="entry name" value="RibonucZ/Hydroxyglut_hydro"/>
</dbReference>
<dbReference type="SMART" id="SM00849">
    <property type="entry name" value="Lactamase_B"/>
    <property type="match status" value="1"/>
</dbReference>
<dbReference type="RefSeq" id="WP_147849410.1">
    <property type="nucleotide sequence ID" value="NZ_VDUZ01000029.1"/>
</dbReference>
<feature type="domain" description="Metallo-beta-lactamase" evidence="6">
    <location>
        <begin position="36"/>
        <end position="236"/>
    </location>
</feature>
<reference evidence="7 8" key="1">
    <citation type="submission" date="2019-06" db="EMBL/GenBank/DDBJ databases">
        <title>New taxonomy in bacterial strain CC-CFT640, isolated from vineyard.</title>
        <authorList>
            <person name="Lin S.-Y."/>
            <person name="Tsai C.-F."/>
            <person name="Young C.-C."/>
        </authorList>
    </citation>
    <scope>NUCLEOTIDE SEQUENCE [LARGE SCALE GENOMIC DNA]</scope>
    <source>
        <strain evidence="7 8">CC-CFT640</strain>
    </source>
</reference>
<evidence type="ECO:0000256" key="4">
    <source>
        <dbReference type="ARBA" id="ARBA00022801"/>
    </source>
</evidence>
<dbReference type="Gene3D" id="3.60.15.10">
    <property type="entry name" value="Ribonuclease Z/Hydroxyacylglutathione hydrolase-like"/>
    <property type="match status" value="1"/>
</dbReference>
<comment type="caution">
    <text evidence="7">The sequence shown here is derived from an EMBL/GenBank/DDBJ whole genome shotgun (WGS) entry which is preliminary data.</text>
</comment>
<dbReference type="SUPFAM" id="SSF56281">
    <property type="entry name" value="Metallo-hydrolase/oxidoreductase"/>
    <property type="match status" value="1"/>
</dbReference>
<protein>
    <submittedName>
        <fullName evidence="7">N-acyl homoserine lactonase family protein</fullName>
    </submittedName>
</protein>
<dbReference type="PANTHER" id="PTHR42978">
    <property type="entry name" value="QUORUM-QUENCHING LACTONASE YTNP-RELATED-RELATED"/>
    <property type="match status" value="1"/>
</dbReference>
<keyword evidence="3" id="KW-0479">Metal-binding</keyword>
<proteinExistence type="inferred from homology"/>
<dbReference type="GO" id="GO:0016787">
    <property type="term" value="F:hydrolase activity"/>
    <property type="evidence" value="ECO:0007669"/>
    <property type="project" value="UniProtKB-KW"/>
</dbReference>
<name>A0A5C8PGM6_9HYPH</name>
<keyword evidence="8" id="KW-1185">Reference proteome</keyword>
<evidence type="ECO:0000313" key="8">
    <source>
        <dbReference type="Proteomes" id="UP000321638"/>
    </source>
</evidence>
<dbReference type="EMBL" id="VDUZ01000029">
    <property type="protein sequence ID" value="TXL72941.1"/>
    <property type="molecule type" value="Genomic_DNA"/>
</dbReference>
<evidence type="ECO:0000256" key="3">
    <source>
        <dbReference type="ARBA" id="ARBA00022723"/>
    </source>
</evidence>
<evidence type="ECO:0000256" key="5">
    <source>
        <dbReference type="ARBA" id="ARBA00022833"/>
    </source>
</evidence>
<comment type="similarity">
    <text evidence="2">Belongs to the metallo-beta-lactamase superfamily.</text>
</comment>
<dbReference type="InterPro" id="IPR001279">
    <property type="entry name" value="Metallo-B-lactamas"/>
</dbReference>
<evidence type="ECO:0000256" key="1">
    <source>
        <dbReference type="ARBA" id="ARBA00001947"/>
    </source>
</evidence>
<comment type="cofactor">
    <cofactor evidence="1">
        <name>Zn(2+)</name>
        <dbReference type="ChEBI" id="CHEBI:29105"/>
    </cofactor>
</comment>
<organism evidence="7 8">
    <name type="scientific">Vineibacter terrae</name>
    <dbReference type="NCBI Taxonomy" id="2586908"/>
    <lineage>
        <taxon>Bacteria</taxon>
        <taxon>Pseudomonadati</taxon>
        <taxon>Pseudomonadota</taxon>
        <taxon>Alphaproteobacteria</taxon>
        <taxon>Hyphomicrobiales</taxon>
        <taxon>Vineibacter</taxon>
    </lineage>
</organism>
<dbReference type="Proteomes" id="UP000321638">
    <property type="component" value="Unassembled WGS sequence"/>
</dbReference>
<dbReference type="CDD" id="cd07729">
    <property type="entry name" value="AHL_lactonase_MBL-fold"/>
    <property type="match status" value="1"/>
</dbReference>
<dbReference type="PANTHER" id="PTHR42978:SF7">
    <property type="entry name" value="METALLO-HYDROLASE RV2300C-RELATED"/>
    <property type="match status" value="1"/>
</dbReference>
<dbReference type="AlphaFoldDB" id="A0A5C8PGM6"/>
<evidence type="ECO:0000313" key="7">
    <source>
        <dbReference type="EMBL" id="TXL72941.1"/>
    </source>
</evidence>
<sequence>MSEYEIWAIRYAHNEARRTPENFLGGDPHDDLMPMDFFVWVLKGGGRTIVVDTGFDEAMSRKRQRRIVRPVAEGLKAVGVDLASVEDVVVTHMHYDHAGNHDLFPRARYHVQDREMEYCTGRCMCHGALRHAFEVDDVTAMVKRLFEGRVKFHNGAGEIADGVSVHLAGGHTRGLQFLRVRTRRGWVVLASDASHYYANFEQGRPFPVVYDVGETLEAYEAMKRLASSIDHVVPGHDPLVLQRYPAEAGRPLDIVRLDATPTR</sequence>